<accession>A0AAV4X150</accession>
<dbReference type="InterPro" id="IPR056748">
    <property type="entry name" value="VPS13-like_C"/>
</dbReference>
<keyword evidence="3" id="KW-1185">Reference proteome</keyword>
<evidence type="ECO:0000259" key="1">
    <source>
        <dbReference type="Pfam" id="PF25037"/>
    </source>
</evidence>
<gene>
    <name evidence="2" type="primary">Vps13</name>
    <name evidence="2" type="ORF">CEXT_715491</name>
</gene>
<reference evidence="2 3" key="1">
    <citation type="submission" date="2021-06" db="EMBL/GenBank/DDBJ databases">
        <title>Caerostris extrusa draft genome.</title>
        <authorList>
            <person name="Kono N."/>
            <person name="Arakawa K."/>
        </authorList>
    </citation>
    <scope>NUCLEOTIDE SEQUENCE [LARGE SCALE GENOMIC DNA]</scope>
</reference>
<sequence length="475" mass="53234">MHLHLDRGFCLSLYDMYSNFKVDLDEATKLQEDMKIVQAPAVDMEQIHFSFSPRGTIHRATPHKSSLQGDILDLLLNSVGATLTEVKDVEIKLAFFERRGIICRPKDLMTDIHSHYKSQVVQQVYVMVLGLDILGNPYGLLKDFTRGFGDFFYEPYLGSIKGPDEFAESLARGAQSLLGHVIGGSAGAISLVTGSLGQTFSVLTFDEDYRKKRQQRMQLRSNSLPEAICTATKSFVMGVVLGLSGVIVQPITVTFHNVSESSLLTNYFSFCICVIRRPAGGCRRLFRGIGKGLLGLITKPAGGVMDMVSMAFDGIRRAAEMGESVVLRMRLPRYINPAEGLRPYSPYLASGCHLLEQVSKGHYAETDVYWAHAALTPHDRTRIALVTDRHLFLLEKGRFWGGWDVEWGISVDDVLTVPHIQGHNLVIKVKQEDWILNFAGDERYIQSDDSQVLEWLKDKTEKVLLYNMRGKPCPI</sequence>
<dbReference type="Proteomes" id="UP001054945">
    <property type="component" value="Unassembled WGS sequence"/>
</dbReference>
<dbReference type="GO" id="GO:0006623">
    <property type="term" value="P:protein targeting to vacuole"/>
    <property type="evidence" value="ECO:0007669"/>
    <property type="project" value="TreeGrafter"/>
</dbReference>
<dbReference type="EMBL" id="BPLR01017106">
    <property type="protein sequence ID" value="GIY88827.1"/>
    <property type="molecule type" value="Genomic_DNA"/>
</dbReference>
<organism evidence="2 3">
    <name type="scientific">Caerostris extrusa</name>
    <name type="common">Bark spider</name>
    <name type="synonym">Caerostris bankana</name>
    <dbReference type="NCBI Taxonomy" id="172846"/>
    <lineage>
        <taxon>Eukaryota</taxon>
        <taxon>Metazoa</taxon>
        <taxon>Ecdysozoa</taxon>
        <taxon>Arthropoda</taxon>
        <taxon>Chelicerata</taxon>
        <taxon>Arachnida</taxon>
        <taxon>Araneae</taxon>
        <taxon>Araneomorphae</taxon>
        <taxon>Entelegynae</taxon>
        <taxon>Araneoidea</taxon>
        <taxon>Araneidae</taxon>
        <taxon>Caerostris</taxon>
    </lineage>
</organism>
<evidence type="ECO:0000313" key="2">
    <source>
        <dbReference type="EMBL" id="GIY88827.1"/>
    </source>
</evidence>
<feature type="domain" description="Intermembrane lipid transfer protein VPS13-like C-terminal" evidence="1">
    <location>
        <begin position="329"/>
        <end position="438"/>
    </location>
</feature>
<comment type="caution">
    <text evidence="2">The sequence shown here is derived from an EMBL/GenBank/DDBJ whole genome shotgun (WGS) entry which is preliminary data.</text>
</comment>
<dbReference type="InterPro" id="IPR026847">
    <property type="entry name" value="VPS13"/>
</dbReference>
<protein>
    <submittedName>
        <fullName evidence="2">Vacuolar protein sorting-associated protein 13</fullName>
    </submittedName>
</protein>
<dbReference type="PANTHER" id="PTHR16166">
    <property type="entry name" value="VACUOLAR PROTEIN SORTING-ASSOCIATED PROTEIN VPS13"/>
    <property type="match status" value="1"/>
</dbReference>
<proteinExistence type="predicted"/>
<evidence type="ECO:0000313" key="3">
    <source>
        <dbReference type="Proteomes" id="UP001054945"/>
    </source>
</evidence>
<dbReference type="PANTHER" id="PTHR16166:SF146">
    <property type="entry name" value="VACUOLAR PROTEIN SORTING-ASSOCIATED PROTEIN 13A-LIKE ISOFORM X1"/>
    <property type="match status" value="1"/>
</dbReference>
<name>A0AAV4X150_CAEEX</name>
<dbReference type="Pfam" id="PF25037">
    <property type="entry name" value="VPS13_C"/>
    <property type="match status" value="1"/>
</dbReference>
<dbReference type="AlphaFoldDB" id="A0AAV4X150"/>
<dbReference type="GO" id="GO:0045053">
    <property type="term" value="P:protein retention in Golgi apparatus"/>
    <property type="evidence" value="ECO:0007669"/>
    <property type="project" value="TreeGrafter"/>
</dbReference>